<dbReference type="OrthoDB" id="7734047at2759"/>
<keyword evidence="2" id="KW-1185">Reference proteome</keyword>
<protein>
    <submittedName>
        <fullName evidence="1">(diamondback moth) hypothetical protein</fullName>
    </submittedName>
</protein>
<dbReference type="EMBL" id="CAJHNJ030000063">
    <property type="protein sequence ID" value="CAG9133507.1"/>
    <property type="molecule type" value="Genomic_DNA"/>
</dbReference>
<comment type="caution">
    <text evidence="1">The sequence shown here is derived from an EMBL/GenBank/DDBJ whole genome shotgun (WGS) entry which is preliminary data.</text>
</comment>
<name>A0A8S4G223_PLUXY</name>
<evidence type="ECO:0000313" key="2">
    <source>
        <dbReference type="Proteomes" id="UP000653454"/>
    </source>
</evidence>
<organism evidence="1 2">
    <name type="scientific">Plutella xylostella</name>
    <name type="common">Diamondback moth</name>
    <name type="synonym">Plutella maculipennis</name>
    <dbReference type="NCBI Taxonomy" id="51655"/>
    <lineage>
        <taxon>Eukaryota</taxon>
        <taxon>Metazoa</taxon>
        <taxon>Ecdysozoa</taxon>
        <taxon>Arthropoda</taxon>
        <taxon>Hexapoda</taxon>
        <taxon>Insecta</taxon>
        <taxon>Pterygota</taxon>
        <taxon>Neoptera</taxon>
        <taxon>Endopterygota</taxon>
        <taxon>Lepidoptera</taxon>
        <taxon>Glossata</taxon>
        <taxon>Ditrysia</taxon>
        <taxon>Yponomeutoidea</taxon>
        <taxon>Plutellidae</taxon>
        <taxon>Plutella</taxon>
    </lineage>
</organism>
<accession>A0A8S4G223</accession>
<sequence length="142" mass="15778">MREGVLSLLALLALCSRAGGTDLKDGFNYYKDYLRGRSDEVLPPAEADRMLYFYRTPLQLYPGILPAVLEQEYRKRTGNAFKNHMLSKDLAEDEAGPGAAQARARKRSSKTALSLMIGQGRHDNYQKVANLPGGGMIEIPME</sequence>
<dbReference type="Proteomes" id="UP000653454">
    <property type="component" value="Unassembled WGS sequence"/>
</dbReference>
<proteinExistence type="predicted"/>
<evidence type="ECO:0000313" key="1">
    <source>
        <dbReference type="EMBL" id="CAG9133507.1"/>
    </source>
</evidence>
<dbReference type="AlphaFoldDB" id="A0A8S4G223"/>
<reference evidence="1" key="1">
    <citation type="submission" date="2020-11" db="EMBL/GenBank/DDBJ databases">
        <authorList>
            <person name="Whiteford S."/>
        </authorList>
    </citation>
    <scope>NUCLEOTIDE SEQUENCE</scope>
</reference>
<gene>
    <name evidence="1" type="ORF">PLXY2_LOCUS11756</name>
</gene>